<sequence>MRITHPSFKLILAPLSDAFQEGKMKQFVDFARNHDQLQTLKFNSEQMPVALRWNMHPEFGFPRQPFSVYRRVSDYSKFQIKSIISDTSAPIVFQRQFISSVDVFYLMVVSVTVTPGQSMVLTPMGKGMIEIGSKTITLNQSGTVLFKSPFMIGVKCIGHGTMTRVEGILQDDILNASDWGKIQTVGLPFRTGKIQGEGYNGDLQGFNPHVMINAKDAALFRLMIGQFFSGKPGSLTSIDSQVPDVDWQFPDPGQYLNFLSSGSGSQLDIIKSCLEKSKDQSWLSIERQPAYVYETSIDGISQVGSGNTGEDANVRIPVVAHTLLSVSTESPAALGLGFGTTDFIEPARNAQTSKDSKPLVIHSAASSQTPVTSGLMDLTCDYMIGASYTIRPSEFIELPFFNQVSKETEFCALGDEMPILVQVQDLVVLGLRQNRPERIDLSYTESLKFRWGKPNFITSSAFAKSYSPSMVELENDHYPFNDKARIGIFSPIPKDQSSDWERADHGKPLHTLPEEPVPMVGSQVNTYFMAPIDVFGRWGAWIRKRHSVSAPKPQKPGIMSVRLVLPNGEDTSGFSPSINQVECRLEIEFSWDWIDRSPRKIEFTGKFFSALLATPSGPVPTSFAKSDPSTTADKIVITFSNAGINQTPSTSIGSVSLIESSIPADDSGNPTFGSQENPAANLRKYKLIIDDMTATFTGAFPYEVAYALYARGLEKVRETADVWSAWLEIDTSIPESQRDRPAITRLPDPRPPAVTAVLADVQYTALPDNTRVARGTLNWPAASGAIFYHVWEASESAIRAVLEKELKRRFPTSPELHLLPFTSGLVARATQIKDLLDQAEYMNMCQNTFSRISKTPLTGRSFQIEIPGGSQALMLYSISSMNSANIESGKSNRAFFAVPKIVKPSAPLIQITSLPTKFSPPGTVEGVEVKVINNGRDEPEGYRLFRIRNMPINNDVGTMGLPILKEGDLTWEDATMNLPDGTILSGKKFINTSIARSWKPLVYQAVAIGQSDPANGVYGGESDASVTNIAWFTPKTAPSLLLISTSGNALGQVYILSTSITFEHIPLGKSVIQILELHEDGSRQKVFEFIASDTARGQNSLTLPLNAAEVASYPRIVRKKAVLATGITEFSIAIPLNPKPLILKVIDPQNRASEIEL</sequence>
<proteinExistence type="predicted"/>
<dbReference type="Proteomes" id="UP000321927">
    <property type="component" value="Unassembled WGS sequence"/>
</dbReference>
<evidence type="ECO:0000313" key="1">
    <source>
        <dbReference type="EMBL" id="PZX55354.1"/>
    </source>
</evidence>
<evidence type="ECO:0000313" key="4">
    <source>
        <dbReference type="Proteomes" id="UP000321927"/>
    </source>
</evidence>
<dbReference type="RefSeq" id="WP_086501936.1">
    <property type="nucleotide sequence ID" value="NZ_MSSV01000011.1"/>
</dbReference>
<protein>
    <submittedName>
        <fullName evidence="1">Uncharacterized protein</fullName>
    </submittedName>
</protein>
<evidence type="ECO:0000313" key="2">
    <source>
        <dbReference type="EMBL" id="TXD79715.1"/>
    </source>
</evidence>
<dbReference type="AlphaFoldDB" id="A0A2W7R4D4"/>
<comment type="caution">
    <text evidence="1">The sequence shown here is derived from an EMBL/GenBank/DDBJ whole genome shotgun (WGS) entry which is preliminary data.</text>
</comment>
<evidence type="ECO:0000313" key="3">
    <source>
        <dbReference type="Proteomes" id="UP000249115"/>
    </source>
</evidence>
<name>A0A2W7R4D4_9BACT</name>
<reference evidence="1 3" key="1">
    <citation type="submission" date="2018-06" db="EMBL/GenBank/DDBJ databases">
        <title>Genomic Encyclopedia of Archaeal and Bacterial Type Strains, Phase II (KMG-II): from individual species to whole genera.</title>
        <authorList>
            <person name="Goeker M."/>
        </authorList>
    </citation>
    <scope>NUCLEOTIDE SEQUENCE [LARGE SCALE GENOMIC DNA]</scope>
    <source>
        <strain evidence="1 3">DSM 22686</strain>
    </source>
</reference>
<organism evidence="1 3">
    <name type="scientific">Algoriphagus ratkowskyi</name>
    <dbReference type="NCBI Taxonomy" id="57028"/>
    <lineage>
        <taxon>Bacteria</taxon>
        <taxon>Pseudomonadati</taxon>
        <taxon>Bacteroidota</taxon>
        <taxon>Cytophagia</taxon>
        <taxon>Cytophagales</taxon>
        <taxon>Cyclobacteriaceae</taxon>
        <taxon>Algoriphagus</taxon>
    </lineage>
</organism>
<reference evidence="2 4" key="2">
    <citation type="submission" date="2019-08" db="EMBL/GenBank/DDBJ databases">
        <title>Genome of Algoriphagus ratkowskyi IC026.</title>
        <authorList>
            <person name="Bowman J.P."/>
        </authorList>
    </citation>
    <scope>NUCLEOTIDE SEQUENCE [LARGE SCALE GENOMIC DNA]</scope>
    <source>
        <strain evidence="2 4">IC026</strain>
    </source>
</reference>
<dbReference type="EMBL" id="VORV01000001">
    <property type="protein sequence ID" value="TXD79715.1"/>
    <property type="molecule type" value="Genomic_DNA"/>
</dbReference>
<accession>A0A2W7R4D4</accession>
<dbReference type="EMBL" id="QKZU01000009">
    <property type="protein sequence ID" value="PZX55354.1"/>
    <property type="molecule type" value="Genomic_DNA"/>
</dbReference>
<dbReference type="Proteomes" id="UP000249115">
    <property type="component" value="Unassembled WGS sequence"/>
</dbReference>
<gene>
    <name evidence="2" type="ORF">ESW18_00870</name>
    <name evidence="1" type="ORF">LV84_02492</name>
</gene>
<keyword evidence="4" id="KW-1185">Reference proteome</keyword>
<dbReference type="OrthoDB" id="1490305at2"/>